<dbReference type="GO" id="GO:0030246">
    <property type="term" value="F:carbohydrate binding"/>
    <property type="evidence" value="ECO:0007669"/>
    <property type="project" value="InterPro"/>
</dbReference>
<name>A0A2M6YV11_9BACT</name>
<keyword evidence="1" id="KW-0472">Membrane</keyword>
<gene>
    <name evidence="3" type="ORF">COT02_01365</name>
</gene>
<protein>
    <recommendedName>
        <fullName evidence="2">Cohesin domain-containing protein</fullName>
    </recommendedName>
</protein>
<dbReference type="Pfam" id="PF00963">
    <property type="entry name" value="Cohesin"/>
    <property type="match status" value="1"/>
</dbReference>
<dbReference type="Gene3D" id="2.60.40.680">
    <property type="match status" value="1"/>
</dbReference>
<sequence length="199" mass="20682">MNNLFKAFLSLVIFFIVAPFMFRAEAASLNFDKSTATVANGATFQISVTVDPGSDALNSTDAYVTFDSTLLKATEVSAGSMFPTVSNDISTSGKVYIAGMVDDPASSISTTGTLATITFQALKDGSGTLSFDCNTSKIIKNDINASNVITCSENGTSAVTIGSGGISELPQSGVFDNVVNIAIPGMILLIFGGIFRLLL</sequence>
<feature type="domain" description="Cohesin" evidence="2">
    <location>
        <begin position="34"/>
        <end position="146"/>
    </location>
</feature>
<reference evidence="4" key="1">
    <citation type="submission" date="2017-09" db="EMBL/GenBank/DDBJ databases">
        <title>Depth-based differentiation of microbial function through sediment-hosted aquifers and enrichment of novel symbionts in the deep terrestrial subsurface.</title>
        <authorList>
            <person name="Probst A.J."/>
            <person name="Ladd B."/>
            <person name="Jarett J.K."/>
            <person name="Geller-Mcgrath D.E."/>
            <person name="Sieber C.M.K."/>
            <person name="Emerson J.B."/>
            <person name="Anantharaman K."/>
            <person name="Thomas B.C."/>
            <person name="Malmstrom R."/>
            <person name="Stieglmeier M."/>
            <person name="Klingl A."/>
            <person name="Woyke T."/>
            <person name="Ryan C.M."/>
            <person name="Banfield J.F."/>
        </authorList>
    </citation>
    <scope>NUCLEOTIDE SEQUENCE [LARGE SCALE GENOMIC DNA]</scope>
</reference>
<comment type="caution">
    <text evidence="3">The sequence shown here is derived from an EMBL/GenBank/DDBJ whole genome shotgun (WGS) entry which is preliminary data.</text>
</comment>
<feature type="transmembrane region" description="Helical" evidence="1">
    <location>
        <begin position="178"/>
        <end position="198"/>
    </location>
</feature>
<evidence type="ECO:0000313" key="4">
    <source>
        <dbReference type="Proteomes" id="UP000230184"/>
    </source>
</evidence>
<evidence type="ECO:0000256" key="1">
    <source>
        <dbReference type="SAM" id="Phobius"/>
    </source>
</evidence>
<dbReference type="SUPFAM" id="SSF49384">
    <property type="entry name" value="Carbohydrate-binding domain"/>
    <property type="match status" value="1"/>
</dbReference>
<accession>A0A2M6YV11</accession>
<proteinExistence type="predicted"/>
<keyword evidence="1" id="KW-0812">Transmembrane</keyword>
<dbReference type="InterPro" id="IPR008965">
    <property type="entry name" value="CBM2/CBM3_carb-bd_dom_sf"/>
</dbReference>
<dbReference type="CDD" id="cd08547">
    <property type="entry name" value="Type_II_cohesin"/>
    <property type="match status" value="1"/>
</dbReference>
<evidence type="ECO:0000313" key="3">
    <source>
        <dbReference type="EMBL" id="PIU37333.1"/>
    </source>
</evidence>
<dbReference type="Proteomes" id="UP000230184">
    <property type="component" value="Unassembled WGS sequence"/>
</dbReference>
<dbReference type="AlphaFoldDB" id="A0A2M6YV11"/>
<dbReference type="InterPro" id="IPR002102">
    <property type="entry name" value="Cohesin_dom"/>
</dbReference>
<dbReference type="GO" id="GO:0000272">
    <property type="term" value="P:polysaccharide catabolic process"/>
    <property type="evidence" value="ECO:0007669"/>
    <property type="project" value="InterPro"/>
</dbReference>
<organism evidence="3 4">
    <name type="scientific">Candidatus Roizmanbacteria bacterium CG07_land_8_20_14_0_80_34_15</name>
    <dbReference type="NCBI Taxonomy" id="1974849"/>
    <lineage>
        <taxon>Bacteria</taxon>
        <taxon>Candidatus Roizmaniibacteriota</taxon>
    </lineage>
</organism>
<keyword evidence="1" id="KW-1133">Transmembrane helix</keyword>
<evidence type="ECO:0000259" key="2">
    <source>
        <dbReference type="Pfam" id="PF00963"/>
    </source>
</evidence>
<dbReference type="EMBL" id="PEWY01000039">
    <property type="protein sequence ID" value="PIU37333.1"/>
    <property type="molecule type" value="Genomic_DNA"/>
</dbReference>